<sequence>MLAKITACKIVPILRGMEIEDALFLAGCLQEAELNILEVSLNRPNSYIVLEKLAKEFGKDMDIGAGTVLTKKMACDARDCGATFFLAPNVSKEVAMAARDIEIPYIPGALTPTEIQYASELGAELIKIFPIRQLGASYIKDVLASLNKIQLLAVGGVGLENVKALFQAGVKAVGVGGSLVEAEWIQNREKEKVLERLKVFKQEVI</sequence>
<evidence type="ECO:0000256" key="2">
    <source>
        <dbReference type="ARBA" id="ARBA00006906"/>
    </source>
</evidence>
<dbReference type="Proteomes" id="UP000823485">
    <property type="component" value="Unassembled WGS sequence"/>
</dbReference>
<comment type="subunit">
    <text evidence="3">Homotrimer.</text>
</comment>
<evidence type="ECO:0000313" key="7">
    <source>
        <dbReference type="Proteomes" id="UP000823485"/>
    </source>
</evidence>
<accession>A0ABS2RDL1</accession>
<comment type="pathway">
    <text evidence="1">Carbohydrate acid metabolism.</text>
</comment>
<evidence type="ECO:0000256" key="4">
    <source>
        <dbReference type="ARBA" id="ARBA00023239"/>
    </source>
</evidence>
<dbReference type="PANTHER" id="PTHR30246:SF1">
    <property type="entry name" value="2-DEHYDRO-3-DEOXY-6-PHOSPHOGALACTONATE ALDOLASE-RELATED"/>
    <property type="match status" value="1"/>
</dbReference>
<comment type="caution">
    <text evidence="6">The sequence shown here is derived from an EMBL/GenBank/DDBJ whole genome shotgun (WGS) entry which is preliminary data.</text>
</comment>
<evidence type="ECO:0000313" key="6">
    <source>
        <dbReference type="EMBL" id="MBM7717279.1"/>
    </source>
</evidence>
<dbReference type="GO" id="GO:0106009">
    <property type="term" value="F:(4S)-4-hydroxy-2-oxoglutarate aldolase activity"/>
    <property type="evidence" value="ECO:0007669"/>
    <property type="project" value="UniProtKB-EC"/>
</dbReference>
<keyword evidence="7" id="KW-1185">Reference proteome</keyword>
<dbReference type="EC" id="4.1.2.14" evidence="6"/>
<dbReference type="Pfam" id="PF01081">
    <property type="entry name" value="Aldolase"/>
    <property type="match status" value="1"/>
</dbReference>
<comment type="similarity">
    <text evidence="2">Belongs to the KHG/KDPG aldolase family.</text>
</comment>
<organism evidence="6 7">
    <name type="scientific">Siminovitchia thermophila</name>
    <dbReference type="NCBI Taxonomy" id="1245522"/>
    <lineage>
        <taxon>Bacteria</taxon>
        <taxon>Bacillati</taxon>
        <taxon>Bacillota</taxon>
        <taxon>Bacilli</taxon>
        <taxon>Bacillales</taxon>
        <taxon>Bacillaceae</taxon>
        <taxon>Siminovitchia</taxon>
    </lineage>
</organism>
<evidence type="ECO:0000256" key="3">
    <source>
        <dbReference type="ARBA" id="ARBA00011233"/>
    </source>
</evidence>
<dbReference type="Gene3D" id="3.20.20.70">
    <property type="entry name" value="Aldolase class I"/>
    <property type="match status" value="1"/>
</dbReference>
<evidence type="ECO:0000256" key="1">
    <source>
        <dbReference type="ARBA" id="ARBA00004761"/>
    </source>
</evidence>
<keyword evidence="5" id="KW-0119">Carbohydrate metabolism</keyword>
<dbReference type="PANTHER" id="PTHR30246">
    <property type="entry name" value="2-KETO-3-DEOXY-6-PHOSPHOGLUCONATE ALDOLASE"/>
    <property type="match status" value="1"/>
</dbReference>
<dbReference type="GO" id="GO:0008675">
    <property type="term" value="F:2-dehydro-3-deoxy-phosphogluconate aldolase activity"/>
    <property type="evidence" value="ECO:0007669"/>
    <property type="project" value="UniProtKB-EC"/>
</dbReference>
<evidence type="ECO:0000256" key="5">
    <source>
        <dbReference type="ARBA" id="ARBA00023277"/>
    </source>
</evidence>
<gene>
    <name evidence="6" type="ORF">JOC94_004304</name>
</gene>
<dbReference type="EMBL" id="JAFBFH010000042">
    <property type="protein sequence ID" value="MBM7717279.1"/>
    <property type="molecule type" value="Genomic_DNA"/>
</dbReference>
<dbReference type="SUPFAM" id="SSF51569">
    <property type="entry name" value="Aldolase"/>
    <property type="match status" value="1"/>
</dbReference>
<reference evidence="6 7" key="1">
    <citation type="submission" date="2021-01" db="EMBL/GenBank/DDBJ databases">
        <title>Genomic Encyclopedia of Type Strains, Phase IV (KMG-IV): sequencing the most valuable type-strain genomes for metagenomic binning, comparative biology and taxonomic classification.</title>
        <authorList>
            <person name="Goeker M."/>
        </authorList>
    </citation>
    <scope>NUCLEOTIDE SEQUENCE [LARGE SCALE GENOMIC DNA]</scope>
    <source>
        <strain evidence="6 7">DSM 105453</strain>
    </source>
</reference>
<protein>
    <submittedName>
        <fullName evidence="6">2-dehydro-3-deoxyphosphogluconate aldolase/(4S)-4-hydroxy-2-oxoglutarate aldolase</fullName>
        <ecNumber evidence="6">4.1.2.14</ecNumber>
        <ecNumber evidence="6">4.1.3.42</ecNumber>
    </submittedName>
</protein>
<dbReference type="InterPro" id="IPR000887">
    <property type="entry name" value="Aldlse_KDPG_KHG"/>
</dbReference>
<dbReference type="EC" id="4.1.3.42" evidence="6"/>
<dbReference type="CDD" id="cd00452">
    <property type="entry name" value="KDPG_aldolase"/>
    <property type="match status" value="1"/>
</dbReference>
<dbReference type="InterPro" id="IPR013785">
    <property type="entry name" value="Aldolase_TIM"/>
</dbReference>
<name>A0ABS2RDL1_9BACI</name>
<dbReference type="RefSeq" id="WP_205180272.1">
    <property type="nucleotide sequence ID" value="NZ_JAFBFH010000042.1"/>
</dbReference>
<keyword evidence="4 6" id="KW-0456">Lyase</keyword>
<proteinExistence type="inferred from homology"/>